<dbReference type="InterPro" id="IPR043519">
    <property type="entry name" value="NT_sf"/>
</dbReference>
<dbReference type="Proteomes" id="UP000317180">
    <property type="component" value="Unassembled WGS sequence"/>
</dbReference>
<dbReference type="SUPFAM" id="SSF81301">
    <property type="entry name" value="Nucleotidyltransferase"/>
    <property type="match status" value="1"/>
</dbReference>
<dbReference type="InterPro" id="IPR002934">
    <property type="entry name" value="Polymerase_NTP_transf_dom"/>
</dbReference>
<dbReference type="GeneID" id="82809274"/>
<proteinExistence type="predicted"/>
<evidence type="ECO:0000313" key="3">
    <source>
        <dbReference type="Proteomes" id="UP000317180"/>
    </source>
</evidence>
<evidence type="ECO:0000313" key="2">
    <source>
        <dbReference type="EMBL" id="GED26969.1"/>
    </source>
</evidence>
<dbReference type="Pfam" id="PF01909">
    <property type="entry name" value="NTP_transf_2"/>
    <property type="match status" value="1"/>
</dbReference>
<keyword evidence="3" id="KW-1185">Reference proteome</keyword>
<name>A0ABQ0SWI3_9BACL</name>
<dbReference type="RefSeq" id="WP_007779814.1">
    <property type="nucleotide sequence ID" value="NZ_BJOD01000032.1"/>
</dbReference>
<dbReference type="EMBL" id="BJOD01000032">
    <property type="protein sequence ID" value="GED26969.1"/>
    <property type="molecule type" value="Genomic_DNA"/>
</dbReference>
<comment type="caution">
    <text evidence="2">The sequence shown here is derived from an EMBL/GenBank/DDBJ whole genome shotgun (WGS) entry which is preliminary data.</text>
</comment>
<reference evidence="2 3" key="1">
    <citation type="submission" date="2019-06" db="EMBL/GenBank/DDBJ databases">
        <title>Whole genome shotgun sequence of Brevibacillus agri NBRC 15538.</title>
        <authorList>
            <person name="Hosoyama A."/>
            <person name="Uohara A."/>
            <person name="Ohji S."/>
            <person name="Ichikawa N."/>
        </authorList>
    </citation>
    <scope>NUCLEOTIDE SEQUENCE [LARGE SCALE GENOMIC DNA]</scope>
    <source>
        <strain evidence="2 3">NBRC 15538</strain>
    </source>
</reference>
<dbReference type="Gene3D" id="3.30.460.10">
    <property type="entry name" value="Beta Polymerase, domain 2"/>
    <property type="match status" value="1"/>
</dbReference>
<organism evidence="2 3">
    <name type="scientific">Brevibacillus agri</name>
    <dbReference type="NCBI Taxonomy" id="51101"/>
    <lineage>
        <taxon>Bacteria</taxon>
        <taxon>Bacillati</taxon>
        <taxon>Bacillota</taxon>
        <taxon>Bacilli</taxon>
        <taxon>Bacillales</taxon>
        <taxon>Paenibacillaceae</taxon>
        <taxon>Brevibacillus</taxon>
    </lineage>
</organism>
<feature type="domain" description="Polymerase nucleotidyl transferase" evidence="1">
    <location>
        <begin position="21"/>
        <end position="79"/>
    </location>
</feature>
<gene>
    <name evidence="2" type="ORF">BAG01nite_30710</name>
</gene>
<protein>
    <recommendedName>
        <fullName evidence="1">Polymerase nucleotidyl transferase domain-containing protein</fullName>
    </recommendedName>
</protein>
<sequence length="322" mass="36632">MKPYKDETDFFIELGRDFVEQLSLSGMVCAYAGGSVGRGEADAFSDLDLNVFMEGASEHRSENRQFRGQLIQLHVHSVPTIEDVRANPWAWRYLQEARLIADPTARFAGWFVQMQDYLESEEARQKMIGQVKAAIAAYERSGDEALAEGRFYSVALLEWAGWLEALQLIACVSHGKLSDRALYQLLRELGEWTALEQCFAETYQTKEALMDGLAVLAAYRAHLKTRRGQETFSLGAENDVLLKRKIDRLLRQGQYVEAGFLLFSEAVWLYSSTDEGNWWEEHWGELPPELGEALLELGFFQMDELGVSELRRAKAELIAKID</sequence>
<evidence type="ECO:0000259" key="1">
    <source>
        <dbReference type="Pfam" id="PF01909"/>
    </source>
</evidence>
<accession>A0ABQ0SWI3</accession>